<accession>A0A4Y3TSG2</accession>
<protein>
    <submittedName>
        <fullName evidence="1">Membrane protein</fullName>
    </submittedName>
</protein>
<dbReference type="Pfam" id="PF04365">
    <property type="entry name" value="BrnT_toxin"/>
    <property type="match status" value="1"/>
</dbReference>
<reference evidence="1 2" key="1">
    <citation type="submission" date="2019-06" db="EMBL/GenBank/DDBJ databases">
        <title>Whole genome shotgun sequence of Acetobacter orleanensis NBRC 13752.</title>
        <authorList>
            <person name="Hosoyama A."/>
            <person name="Uohara A."/>
            <person name="Ohji S."/>
            <person name="Ichikawa N."/>
        </authorList>
    </citation>
    <scope>NUCLEOTIDE SEQUENCE [LARGE SCALE GENOMIC DNA]</scope>
    <source>
        <strain evidence="1 2">NBRC 13752</strain>
    </source>
</reference>
<organism evidence="1 2">
    <name type="scientific">Acetobacter orleanensis</name>
    <dbReference type="NCBI Taxonomy" id="104099"/>
    <lineage>
        <taxon>Bacteria</taxon>
        <taxon>Pseudomonadati</taxon>
        <taxon>Pseudomonadota</taxon>
        <taxon>Alphaproteobacteria</taxon>
        <taxon>Acetobacterales</taxon>
        <taxon>Acetobacteraceae</taxon>
        <taxon>Acetobacter</taxon>
    </lineage>
</organism>
<evidence type="ECO:0000313" key="2">
    <source>
        <dbReference type="Proteomes" id="UP000317617"/>
    </source>
</evidence>
<proteinExistence type="predicted"/>
<dbReference type="STRING" id="104099.AD949_00510"/>
<dbReference type="InterPro" id="IPR038573">
    <property type="entry name" value="BrnT_sf"/>
</dbReference>
<keyword evidence="2" id="KW-1185">Reference proteome</keyword>
<sequence length="95" mass="10959">MVTMTDGPKSFEWDDAKSDACFEERGFSFADVLMIFAGPVIERPDDRKDYGEPRIRAAGLIEGVPFMVVYTSRGDGIRIISARKMHRKEWLKWQE</sequence>
<dbReference type="Gene3D" id="3.10.450.530">
    <property type="entry name" value="Ribonuclease toxin, BrnT, of type II toxin-antitoxin system"/>
    <property type="match status" value="1"/>
</dbReference>
<evidence type="ECO:0000313" key="1">
    <source>
        <dbReference type="EMBL" id="GEB84027.1"/>
    </source>
</evidence>
<dbReference type="InterPro" id="IPR007460">
    <property type="entry name" value="BrnT_toxin"/>
</dbReference>
<dbReference type="Proteomes" id="UP000317617">
    <property type="component" value="Unassembled WGS sequence"/>
</dbReference>
<name>A0A4Y3TSG2_9PROT</name>
<gene>
    <name evidence="1" type="ORF">AOR01nite_25040</name>
</gene>
<comment type="caution">
    <text evidence="1">The sequence shown here is derived from an EMBL/GenBank/DDBJ whole genome shotgun (WGS) entry which is preliminary data.</text>
</comment>
<dbReference type="EMBL" id="BJMU01000026">
    <property type="protein sequence ID" value="GEB84027.1"/>
    <property type="molecule type" value="Genomic_DNA"/>
</dbReference>
<dbReference type="AlphaFoldDB" id="A0A4Y3TSG2"/>